<dbReference type="AlphaFoldDB" id="A0ABD1MII4"/>
<dbReference type="InterPro" id="IPR001087">
    <property type="entry name" value="GDSL"/>
</dbReference>
<feature type="chain" id="PRO_5044859646" description="GDSL esterase/lipase" evidence="5">
    <location>
        <begin position="27"/>
        <end position="388"/>
    </location>
</feature>
<dbReference type="EMBL" id="JBGMDY010000005">
    <property type="protein sequence ID" value="KAL2335602.1"/>
    <property type="molecule type" value="Genomic_DNA"/>
</dbReference>
<dbReference type="InterPro" id="IPR035669">
    <property type="entry name" value="SGNH_plant_lipase-like"/>
</dbReference>
<evidence type="ECO:0000256" key="2">
    <source>
        <dbReference type="ARBA" id="ARBA00022729"/>
    </source>
</evidence>
<dbReference type="GO" id="GO:0016787">
    <property type="term" value="F:hydrolase activity"/>
    <property type="evidence" value="ECO:0007669"/>
    <property type="project" value="UniProtKB-KW"/>
</dbReference>
<feature type="signal peptide" evidence="5">
    <location>
        <begin position="1"/>
        <end position="26"/>
    </location>
</feature>
<reference evidence="6 7" key="1">
    <citation type="submission" date="2024-08" db="EMBL/GenBank/DDBJ databases">
        <title>Insights into the chromosomal genome structure of Flemingia macrophylla.</title>
        <authorList>
            <person name="Ding Y."/>
            <person name="Zhao Y."/>
            <person name="Bi W."/>
            <person name="Wu M."/>
            <person name="Zhao G."/>
            <person name="Gong Y."/>
            <person name="Li W."/>
            <person name="Zhang P."/>
        </authorList>
    </citation>
    <scope>NUCLEOTIDE SEQUENCE [LARGE SCALE GENOMIC DNA]</scope>
    <source>
        <strain evidence="6">DYQJB</strain>
        <tissue evidence="6">Leaf</tissue>
    </source>
</reference>
<dbReference type="PANTHER" id="PTHR22835:SF555">
    <property type="entry name" value="GDSL-LIKE LIPASE_ACYLHYDROLASE"/>
    <property type="match status" value="1"/>
</dbReference>
<evidence type="ECO:0000256" key="3">
    <source>
        <dbReference type="ARBA" id="ARBA00022801"/>
    </source>
</evidence>
<organism evidence="6 7">
    <name type="scientific">Flemingia macrophylla</name>
    <dbReference type="NCBI Taxonomy" id="520843"/>
    <lineage>
        <taxon>Eukaryota</taxon>
        <taxon>Viridiplantae</taxon>
        <taxon>Streptophyta</taxon>
        <taxon>Embryophyta</taxon>
        <taxon>Tracheophyta</taxon>
        <taxon>Spermatophyta</taxon>
        <taxon>Magnoliopsida</taxon>
        <taxon>eudicotyledons</taxon>
        <taxon>Gunneridae</taxon>
        <taxon>Pentapetalae</taxon>
        <taxon>rosids</taxon>
        <taxon>fabids</taxon>
        <taxon>Fabales</taxon>
        <taxon>Fabaceae</taxon>
        <taxon>Papilionoideae</taxon>
        <taxon>50 kb inversion clade</taxon>
        <taxon>NPAAA clade</taxon>
        <taxon>indigoferoid/millettioid clade</taxon>
        <taxon>Phaseoleae</taxon>
        <taxon>Flemingia</taxon>
    </lineage>
</organism>
<keyword evidence="3" id="KW-0378">Hydrolase</keyword>
<comment type="caution">
    <text evidence="6">The sequence shown here is derived from an EMBL/GenBank/DDBJ whole genome shotgun (WGS) entry which is preliminary data.</text>
</comment>
<dbReference type="Pfam" id="PF00657">
    <property type="entry name" value="Lipase_GDSL"/>
    <property type="match status" value="1"/>
</dbReference>
<keyword evidence="4" id="KW-0325">Glycoprotein</keyword>
<dbReference type="SUPFAM" id="SSF52266">
    <property type="entry name" value="SGNH hydrolase"/>
    <property type="match status" value="1"/>
</dbReference>
<accession>A0ABD1MII4</accession>
<evidence type="ECO:0000313" key="6">
    <source>
        <dbReference type="EMBL" id="KAL2335602.1"/>
    </source>
</evidence>
<name>A0ABD1MII4_9FABA</name>
<evidence type="ECO:0000256" key="4">
    <source>
        <dbReference type="ARBA" id="ARBA00023180"/>
    </source>
</evidence>
<keyword evidence="2 5" id="KW-0732">Signal</keyword>
<evidence type="ECO:0000313" key="7">
    <source>
        <dbReference type="Proteomes" id="UP001603857"/>
    </source>
</evidence>
<gene>
    <name evidence="6" type="ORF">Fmac_016815</name>
</gene>
<protein>
    <recommendedName>
        <fullName evidence="8">GDSL esterase/lipase</fullName>
    </recommendedName>
</protein>
<evidence type="ECO:0008006" key="8">
    <source>
        <dbReference type="Google" id="ProtNLM"/>
    </source>
</evidence>
<evidence type="ECO:0000256" key="1">
    <source>
        <dbReference type="ARBA" id="ARBA00008668"/>
    </source>
</evidence>
<proteinExistence type="inferred from homology"/>
<dbReference type="CDD" id="cd01837">
    <property type="entry name" value="SGNH_plant_lipase_like"/>
    <property type="match status" value="1"/>
</dbReference>
<sequence>MDFKRVSYLVGCFVFALGGSLIKVKGEEDALHSSKEYSAIYNFGDSNSDTGTFSAAFTMVYPPNGQSFPGNNLPTRNCDGRLIIDFISEELKMPYLSAFLDSIGSNFNYGANFAAGGSSIRQTNFSPIYFGIQISQFIQFKSRTTALFNQSSQQGVDAALKSRLPKSMDFSNALFTIDIGQNDLSFGFMSSDPQLVRSTIPDMLSQFSRGLQQLYNEGARFFWIHNTGPIGCLPRTSVENKPNPEDLDSTGCRKTENEIAQEFNRQLKDIVFELRTKLPNAKFTYVDVYSAKYELIKSARNQGFVNPKKFCCGTTSVIHVDCGKKKIKNGKEEYYKCKHPSKYISWDGVHYSEAANRWLAMRILNGSFSDPPLAIGMVANSDIYKETS</sequence>
<dbReference type="InterPro" id="IPR036514">
    <property type="entry name" value="SGNH_hydro_sf"/>
</dbReference>
<dbReference type="Gene3D" id="3.40.50.1110">
    <property type="entry name" value="SGNH hydrolase"/>
    <property type="match status" value="1"/>
</dbReference>
<keyword evidence="7" id="KW-1185">Reference proteome</keyword>
<evidence type="ECO:0000256" key="5">
    <source>
        <dbReference type="SAM" id="SignalP"/>
    </source>
</evidence>
<dbReference type="PANTHER" id="PTHR22835">
    <property type="entry name" value="ZINC FINGER FYVE DOMAIN CONTAINING PROTEIN"/>
    <property type="match status" value="1"/>
</dbReference>
<comment type="similarity">
    <text evidence="1">Belongs to the 'GDSL' lipolytic enzyme family.</text>
</comment>
<dbReference type="Proteomes" id="UP001603857">
    <property type="component" value="Unassembled WGS sequence"/>
</dbReference>